<gene>
    <name evidence="2" type="ORF">HNR65_002458</name>
</gene>
<organism evidence="2 3">
    <name type="scientific">Desulfosalsimonas propionicica</name>
    <dbReference type="NCBI Taxonomy" id="332175"/>
    <lineage>
        <taxon>Bacteria</taxon>
        <taxon>Pseudomonadati</taxon>
        <taxon>Thermodesulfobacteriota</taxon>
        <taxon>Desulfobacteria</taxon>
        <taxon>Desulfobacterales</taxon>
        <taxon>Desulfosalsimonadaceae</taxon>
        <taxon>Desulfosalsimonas</taxon>
    </lineage>
</organism>
<sequence>MASKKATVMSEEREGRPPAEKPEDLPAAAKVEQTDEESVALSIKGQAHQAYPNGLPHAK</sequence>
<feature type="compositionally biased region" description="Basic and acidic residues" evidence="1">
    <location>
        <begin position="10"/>
        <end position="24"/>
    </location>
</feature>
<keyword evidence="3" id="KW-1185">Reference proteome</keyword>
<evidence type="ECO:0000313" key="3">
    <source>
        <dbReference type="Proteomes" id="UP000525298"/>
    </source>
</evidence>
<evidence type="ECO:0000313" key="2">
    <source>
        <dbReference type="EMBL" id="MBA2882117.1"/>
    </source>
</evidence>
<evidence type="ECO:0000256" key="1">
    <source>
        <dbReference type="SAM" id="MobiDB-lite"/>
    </source>
</evidence>
<protein>
    <submittedName>
        <fullName evidence="2">Uncharacterized protein</fullName>
    </submittedName>
</protein>
<feature type="region of interest" description="Disordered" evidence="1">
    <location>
        <begin position="1"/>
        <end position="59"/>
    </location>
</feature>
<name>A0A7W0CAJ4_9BACT</name>
<proteinExistence type="predicted"/>
<dbReference type="EMBL" id="JACDUS010000007">
    <property type="protein sequence ID" value="MBA2882117.1"/>
    <property type="molecule type" value="Genomic_DNA"/>
</dbReference>
<reference evidence="2 3" key="1">
    <citation type="submission" date="2020-07" db="EMBL/GenBank/DDBJ databases">
        <title>Genomic Encyclopedia of Type Strains, Phase IV (KMG-IV): sequencing the most valuable type-strain genomes for metagenomic binning, comparative biology and taxonomic classification.</title>
        <authorList>
            <person name="Goeker M."/>
        </authorList>
    </citation>
    <scope>NUCLEOTIDE SEQUENCE [LARGE SCALE GENOMIC DNA]</scope>
    <source>
        <strain evidence="2 3">DSM 17721</strain>
    </source>
</reference>
<dbReference type="Proteomes" id="UP000525298">
    <property type="component" value="Unassembled WGS sequence"/>
</dbReference>
<comment type="caution">
    <text evidence="2">The sequence shown here is derived from an EMBL/GenBank/DDBJ whole genome shotgun (WGS) entry which is preliminary data.</text>
</comment>
<accession>A0A7W0CAJ4</accession>
<dbReference type="AlphaFoldDB" id="A0A7W0CAJ4"/>